<dbReference type="PANTHER" id="PTHR32063">
    <property type="match status" value="1"/>
</dbReference>
<gene>
    <name evidence="1" type="ORF">BTE48_17790</name>
</gene>
<dbReference type="Proteomes" id="UP000191418">
    <property type="component" value="Unassembled WGS sequence"/>
</dbReference>
<evidence type="ECO:0000313" key="1">
    <source>
        <dbReference type="EMBL" id="OPX53761.1"/>
    </source>
</evidence>
<feature type="non-terminal residue" evidence="1">
    <location>
        <position position="127"/>
    </location>
</feature>
<dbReference type="InterPro" id="IPR027463">
    <property type="entry name" value="AcrB_DN_DC_subdom"/>
</dbReference>
<dbReference type="AlphaFoldDB" id="A0A1V4SZJ0"/>
<dbReference type="GO" id="GO:0042910">
    <property type="term" value="F:xenobiotic transmembrane transporter activity"/>
    <property type="evidence" value="ECO:0007669"/>
    <property type="project" value="TreeGrafter"/>
</dbReference>
<dbReference type="InterPro" id="IPR001036">
    <property type="entry name" value="Acrflvin-R"/>
</dbReference>
<evidence type="ECO:0000313" key="2">
    <source>
        <dbReference type="Proteomes" id="UP000191418"/>
    </source>
</evidence>
<dbReference type="SUPFAM" id="SSF82693">
    <property type="entry name" value="Multidrug efflux transporter AcrB pore domain, PN1, PN2, PC1 and PC2 subdomains"/>
    <property type="match status" value="1"/>
</dbReference>
<sequence>TFNTPDDRVFVRTSGAFTDVRALEDMLISVNHRTFRLGDIAKIHRGYDDPPVTQMRANGHAVLGIGVTMQAGGDVIRLGKALDSQRAELQARLPAGLKLVQISSMPNTVKHSVDDFVEAVAEAVAIV</sequence>
<dbReference type="Gene3D" id="3.30.2090.10">
    <property type="entry name" value="Multidrug efflux transporter AcrB TolC docking domain, DN and DC subdomains"/>
    <property type="match status" value="1"/>
</dbReference>
<accession>A0A1V4SZJ0</accession>
<feature type="non-terminal residue" evidence="1">
    <location>
        <position position="1"/>
    </location>
</feature>
<dbReference type="Gene3D" id="1.20.1640.10">
    <property type="entry name" value="Multidrug efflux transporter AcrB transmembrane domain"/>
    <property type="match status" value="1"/>
</dbReference>
<name>A0A1V4SZJ0_9GAMM</name>
<dbReference type="GO" id="GO:0005886">
    <property type="term" value="C:plasma membrane"/>
    <property type="evidence" value="ECO:0007669"/>
    <property type="project" value="TreeGrafter"/>
</dbReference>
<dbReference type="Gene3D" id="3.30.70.1320">
    <property type="entry name" value="Multidrug efflux transporter AcrB pore domain like"/>
    <property type="match status" value="1"/>
</dbReference>
<proteinExistence type="predicted"/>
<comment type="caution">
    <text evidence="1">The sequence shown here is derived from an EMBL/GenBank/DDBJ whole genome shotgun (WGS) entry which is preliminary data.</text>
</comment>
<reference evidence="1 2" key="1">
    <citation type="submission" date="2017-01" db="EMBL/GenBank/DDBJ databases">
        <title>Genome Sequencing of a Marine Spirillum, Oceanospirillum multiglobuliferum ATCC 33336, from Japan.</title>
        <authorList>
            <person name="Carney J.G."/>
            <person name="Trachtenberg A.M."/>
            <person name="Rheaume B.A."/>
            <person name="Linnane J.D."/>
            <person name="Pitts N.L."/>
            <person name="Mykles D.L."/>
            <person name="Maclea K.S."/>
        </authorList>
    </citation>
    <scope>NUCLEOTIDE SEQUENCE [LARGE SCALE GENOMIC DNA]</scope>
    <source>
        <strain evidence="1 2">ATCC 33336</strain>
    </source>
</reference>
<dbReference type="Pfam" id="PF00873">
    <property type="entry name" value="ACR_tran"/>
    <property type="match status" value="1"/>
</dbReference>
<dbReference type="EMBL" id="MTSM01000484">
    <property type="protein sequence ID" value="OPX53761.1"/>
    <property type="molecule type" value="Genomic_DNA"/>
</dbReference>
<protein>
    <submittedName>
        <fullName evidence="1">Uncharacterized protein</fullName>
    </submittedName>
</protein>
<keyword evidence="2" id="KW-1185">Reference proteome</keyword>
<dbReference type="PANTHER" id="PTHR32063:SF18">
    <property type="entry name" value="CATION EFFLUX SYSTEM PROTEIN"/>
    <property type="match status" value="1"/>
</dbReference>
<organism evidence="1 2">
    <name type="scientific">Oceanospirillum multiglobuliferum</name>
    <dbReference type="NCBI Taxonomy" id="64969"/>
    <lineage>
        <taxon>Bacteria</taxon>
        <taxon>Pseudomonadati</taxon>
        <taxon>Pseudomonadota</taxon>
        <taxon>Gammaproteobacteria</taxon>
        <taxon>Oceanospirillales</taxon>
        <taxon>Oceanospirillaceae</taxon>
        <taxon>Oceanospirillum</taxon>
    </lineage>
</organism>
<dbReference type="RefSeq" id="WP_139776795.1">
    <property type="nucleotide sequence ID" value="NZ_MTSM01000484.1"/>
</dbReference>